<evidence type="ECO:0000256" key="1">
    <source>
        <dbReference type="SAM" id="Phobius"/>
    </source>
</evidence>
<protein>
    <submittedName>
        <fullName evidence="2">(northern house mosquito) hypothetical protein</fullName>
    </submittedName>
</protein>
<proteinExistence type="predicted"/>
<organism evidence="2">
    <name type="scientific">Culex pipiens</name>
    <name type="common">House mosquito</name>
    <dbReference type="NCBI Taxonomy" id="7175"/>
    <lineage>
        <taxon>Eukaryota</taxon>
        <taxon>Metazoa</taxon>
        <taxon>Ecdysozoa</taxon>
        <taxon>Arthropoda</taxon>
        <taxon>Hexapoda</taxon>
        <taxon>Insecta</taxon>
        <taxon>Pterygota</taxon>
        <taxon>Neoptera</taxon>
        <taxon>Endopterygota</taxon>
        <taxon>Diptera</taxon>
        <taxon>Nematocera</taxon>
        <taxon>Culicoidea</taxon>
        <taxon>Culicidae</taxon>
        <taxon>Culicinae</taxon>
        <taxon>Culicini</taxon>
        <taxon>Culex</taxon>
        <taxon>Culex</taxon>
    </lineage>
</organism>
<dbReference type="EMBL" id="HBUE01173745">
    <property type="protein sequence ID" value="CAG6516658.1"/>
    <property type="molecule type" value="Transcribed_RNA"/>
</dbReference>
<feature type="transmembrane region" description="Helical" evidence="1">
    <location>
        <begin position="79"/>
        <end position="100"/>
    </location>
</feature>
<evidence type="ECO:0000313" key="2">
    <source>
        <dbReference type="EMBL" id="CAG6516658.1"/>
    </source>
</evidence>
<sequence length="106" mass="11939">MLCCVSGTKNYSSFACSTLTDFCVDFFLPGCNFTKSVTKVCKYGYKTVTVSDFCLTRRNQPNETFTNASQFSLQFHLDFPFSLFLSAAFGLIKSIITYCVKGFFVM</sequence>
<keyword evidence="1" id="KW-0812">Transmembrane</keyword>
<dbReference type="EMBL" id="HBUE01279215">
    <property type="protein sequence ID" value="CAG6568157.1"/>
    <property type="molecule type" value="Transcribed_RNA"/>
</dbReference>
<name>A0A8D8GRD5_CULPI</name>
<accession>A0A8D8GRD5</accession>
<dbReference type="AlphaFoldDB" id="A0A8D8GRD5"/>
<keyword evidence="1" id="KW-1133">Transmembrane helix</keyword>
<keyword evidence="1" id="KW-0472">Membrane</keyword>
<reference evidence="2" key="1">
    <citation type="submission" date="2021-05" db="EMBL/GenBank/DDBJ databases">
        <authorList>
            <person name="Alioto T."/>
            <person name="Alioto T."/>
            <person name="Gomez Garrido J."/>
        </authorList>
    </citation>
    <scope>NUCLEOTIDE SEQUENCE</scope>
</reference>